<evidence type="ECO:0008006" key="3">
    <source>
        <dbReference type="Google" id="ProtNLM"/>
    </source>
</evidence>
<dbReference type="GeneID" id="24423899"/>
<dbReference type="KEGG" id="bmic:BMR1_02g00545"/>
<dbReference type="EMBL" id="FO082872">
    <property type="protein sequence ID" value="SJK85817.1"/>
    <property type="molecule type" value="Genomic_DNA"/>
</dbReference>
<keyword evidence="2" id="KW-1185">Reference proteome</keyword>
<dbReference type="SUPFAM" id="SSF56112">
    <property type="entry name" value="Protein kinase-like (PK-like)"/>
    <property type="match status" value="1"/>
</dbReference>
<dbReference type="Proteomes" id="UP000002899">
    <property type="component" value="Chromosome II"/>
</dbReference>
<reference evidence="1 2" key="3">
    <citation type="journal article" date="2016" name="Sci. Rep.">
        <title>Genome-wide diversity and gene expression profiling of Babesia microti isolates identify polymorphic genes that mediate host-pathogen interactions.</title>
        <authorList>
            <person name="Silva J.C."/>
            <person name="Cornillot E."/>
            <person name="McCracken C."/>
            <person name="Usmani-Brown S."/>
            <person name="Dwivedi A."/>
            <person name="Ifeonu O.O."/>
            <person name="Crabtree J."/>
            <person name="Gotia H.T."/>
            <person name="Virji A.Z."/>
            <person name="Reynes C."/>
            <person name="Colinge J."/>
            <person name="Kumar V."/>
            <person name="Lawres L."/>
            <person name="Pazzi J.E."/>
            <person name="Pablo J.V."/>
            <person name="Hung C."/>
            <person name="Brancato J."/>
            <person name="Kumari P."/>
            <person name="Orvis J."/>
            <person name="Tretina K."/>
            <person name="Chibucos M."/>
            <person name="Ott S."/>
            <person name="Sadzewicz L."/>
            <person name="Sengamalay N."/>
            <person name="Shetty A.C."/>
            <person name="Su Q."/>
            <person name="Tallon L."/>
            <person name="Fraser C.M."/>
            <person name="Frutos R."/>
            <person name="Molina D.M."/>
            <person name="Krause P.J."/>
            <person name="Ben Mamoun C."/>
        </authorList>
    </citation>
    <scope>NUCLEOTIDE SEQUENCE [LARGE SCALE GENOMIC DNA]</scope>
    <source>
        <strain evidence="1 2">RI</strain>
    </source>
</reference>
<dbReference type="AlphaFoldDB" id="A0A1R4AA14"/>
<accession>A0A1R4AA14</accession>
<dbReference type="RefSeq" id="XP_021338036.1">
    <property type="nucleotide sequence ID" value="XM_021483071.1"/>
</dbReference>
<evidence type="ECO:0000313" key="2">
    <source>
        <dbReference type="Proteomes" id="UP000002899"/>
    </source>
</evidence>
<dbReference type="VEuPathDB" id="PiroplasmaDB:BMR1_02g00545"/>
<reference evidence="1 2" key="2">
    <citation type="journal article" date="2013" name="PLoS ONE">
        <title>Whole genome mapping and re-organization of the nuclear and mitochondrial genomes of Babesia microti isolates.</title>
        <authorList>
            <person name="Cornillot E."/>
            <person name="Dassouli A."/>
            <person name="Garg A."/>
            <person name="Pachikara N."/>
            <person name="Randazzo S."/>
            <person name="Depoix D."/>
            <person name="Carcy B."/>
            <person name="Delbecq S."/>
            <person name="Frutos R."/>
            <person name="Silva J.C."/>
            <person name="Sutton R."/>
            <person name="Krause P.J."/>
            <person name="Mamoun C.B."/>
        </authorList>
    </citation>
    <scope>NUCLEOTIDE SEQUENCE [LARGE SCALE GENOMIC DNA]</scope>
    <source>
        <strain evidence="1 2">RI</strain>
    </source>
</reference>
<dbReference type="OrthoDB" id="10252354at2759"/>
<dbReference type="InterPro" id="IPR011009">
    <property type="entry name" value="Kinase-like_dom_sf"/>
</dbReference>
<organism evidence="1 2">
    <name type="scientific">Babesia microti (strain RI)</name>
    <dbReference type="NCBI Taxonomy" id="1133968"/>
    <lineage>
        <taxon>Eukaryota</taxon>
        <taxon>Sar</taxon>
        <taxon>Alveolata</taxon>
        <taxon>Apicomplexa</taxon>
        <taxon>Aconoidasida</taxon>
        <taxon>Piroplasmida</taxon>
        <taxon>Babesiidae</taxon>
        <taxon>Babesia</taxon>
    </lineage>
</organism>
<name>A0A1R4AA14_BABMR</name>
<reference evidence="1 2" key="1">
    <citation type="journal article" date="2012" name="Nucleic Acids Res.">
        <title>Sequencing of the smallest Apicomplexan genome from the human pathogen Babesia microti.</title>
        <authorList>
            <person name="Cornillot E."/>
            <person name="Hadj-Kaddour K."/>
            <person name="Dassouli A."/>
            <person name="Noel B."/>
            <person name="Ranwez V."/>
            <person name="Vacherie B."/>
            <person name="Augagneur Y."/>
            <person name="Bres V."/>
            <person name="Duclos A."/>
            <person name="Randazzo S."/>
            <person name="Carcy B."/>
            <person name="Debierre-Grockiego F."/>
            <person name="Delbecq S."/>
            <person name="Moubri-Menage K."/>
            <person name="Shams-Eldin H."/>
            <person name="Usmani-Brown S."/>
            <person name="Bringaud F."/>
            <person name="Wincker P."/>
            <person name="Vivares C.P."/>
            <person name="Schwarz R.T."/>
            <person name="Schetters T.P."/>
            <person name="Krause P.J."/>
            <person name="Gorenflot A."/>
            <person name="Berry V."/>
            <person name="Barbe V."/>
            <person name="Ben Mamoun C."/>
        </authorList>
    </citation>
    <scope>NUCLEOTIDE SEQUENCE [LARGE SCALE GENOMIC DNA]</scope>
    <source>
        <strain evidence="1 2">RI</strain>
    </source>
</reference>
<sequence>MDEFEGKSPYRVLPPDHLTGFSNLKSETFDKNIKFFEGIGKYNELLSISEKYLDSIMLDPRIESLQRFVEPLCNITSGLHVKLSNQFDKPVFDSNTLRLIRNVSIDELSTDNTMKHPTPNSIIEESIESKRSLSKNSAPEQMYRVSTQTTQYSCKKRITIPNDAYDGDSDKRIFLHVTNKESDEQLGTFLSDNLEKVEINIDEFIKTCHLEDTKLISPMEFDAFLDHVKPQSLKTDLFNLWCIKPIGMQPSDYLEILLSDDDVYTRLLTYIKDEMNSMGHILDREKQVLSTLKHLSHVYDKFDKEEKLYFNILEKMKHNFYKQCTDVLQCTRQDLRLSIGHGYVQWGRIRNVIDWKPGDKIIREQGFAQELDERNRKKLRNSIRDIFGEEPINYRYTNVLLEGQHMYYKKALNDSTDQEMEWKRLQLSRDRQQVLAEFSSIVPIYCPENCIPWKCVGVSKNNVIWKMFNTYECKPVIVKYRNLKPHPKCIYDSYLAKSKSVLKTLERKFRNVQRNVVFDIKCEINENKLIKITPYINDCTLSNIIENSNFGSPDLIKKVKVIIYQLICVIANLELKFILPLKSSKIYFLSGRVILDVGIPPALLGNTLTNFLKEKTVTTIASELWDKPIEWYLPPEANGCVNFTNQTDKISKAHTYMIGKIFQESIGNVEDLHIKSFLNTCLEPNPENRPTLKALKKFHIFKSIHTNYGLIAGLEVPKVKCAVEVFGDVATIVNNKIRKREKGVADYETLDID</sequence>
<proteinExistence type="predicted"/>
<gene>
    <name evidence="1" type="ORF">BMR1_02g00545</name>
</gene>
<protein>
    <recommendedName>
        <fullName evidence="3">Protein kinase domain-containing protein</fullName>
    </recommendedName>
</protein>
<evidence type="ECO:0000313" key="1">
    <source>
        <dbReference type="EMBL" id="SJK85817.1"/>
    </source>
</evidence>